<dbReference type="GO" id="GO:0043824">
    <property type="term" value="F:succinylglutamate-semialdehyde dehydrogenase activity"/>
    <property type="evidence" value="ECO:0007669"/>
    <property type="project" value="UniProtKB-EC"/>
</dbReference>
<sequence>MKLCNLNKGMRYATFTFLNIINQENNMPNQHRLCIQNSWEKGSGPLFQSFNPATGELLWEGNAADREDVDRAIGAALQAFEEWANLPINERIDYLLSFRDELEEEKNILALVIAQETGKPLWESKGEVDAMLAKIAISIDAYQVRCPNTTLPQSANVVKTHHKPHGVAVVLGPFNFPGHLPNGHIIPALLAGNTIVFKPSELTPLVGEFIAQIWQRSGLPEGVLNLVQGGRDTGNYLTEHPYLNALFFTGSWETGKKLSEKFATHPDKILALEMGGNNPLIIDSVKNLKAAAYTTIQSAFLTAGQRCTCARRLIVIESEQGRAFVHALVDLMQKIRVGPYTDEPEPFMGPVIHLNAAQNFLKKQASLLELGGKALVEMKQIKEGLPFLSPGLIDVSEVHHVPDEEIFGPLLQLTYAKNLSDAIEKANHTVYGLSAGILTDQADHFDIFYRKIRAGVINWNTPLTGASSSAPFGGIGNSGNHRPSAFYAADYCSYPVASTESCLLQMPSKMPPGIAP</sequence>
<dbReference type="CDD" id="cd07095">
    <property type="entry name" value="ALDH_SGSD_AstD"/>
    <property type="match status" value="1"/>
</dbReference>
<evidence type="ECO:0000313" key="7">
    <source>
        <dbReference type="EMBL" id="KIA78115.1"/>
    </source>
</evidence>
<dbReference type="InterPro" id="IPR015590">
    <property type="entry name" value="Aldehyde_DH_dom"/>
</dbReference>
<dbReference type="InterPro" id="IPR016163">
    <property type="entry name" value="Ald_DH_C"/>
</dbReference>
<dbReference type="Pfam" id="PF00171">
    <property type="entry name" value="Aldedh"/>
    <property type="match status" value="1"/>
</dbReference>
<dbReference type="AlphaFoldDB" id="A0A0C1CB10"/>
<dbReference type="Proteomes" id="UP000031307">
    <property type="component" value="Unassembled WGS sequence"/>
</dbReference>
<keyword evidence="3" id="KW-0520">NAD</keyword>
<dbReference type="InterPro" id="IPR029510">
    <property type="entry name" value="Ald_DH_CS_GLU"/>
</dbReference>
<organism evidence="7 8">
    <name type="scientific">Parachlamydia acanthamoebae</name>
    <dbReference type="NCBI Taxonomy" id="83552"/>
    <lineage>
        <taxon>Bacteria</taxon>
        <taxon>Pseudomonadati</taxon>
        <taxon>Chlamydiota</taxon>
        <taxon>Chlamydiia</taxon>
        <taxon>Parachlamydiales</taxon>
        <taxon>Parachlamydiaceae</taxon>
        <taxon>Parachlamydia</taxon>
    </lineage>
</organism>
<feature type="active site" evidence="4">
    <location>
        <position position="273"/>
    </location>
</feature>
<proteinExistence type="inferred from homology"/>
<protein>
    <submittedName>
        <fullName evidence="7">N-succinylglutamate 5-semialdehyde dehydrogenase</fullName>
        <ecNumber evidence="7">1.2.1.71</ecNumber>
    </submittedName>
</protein>
<dbReference type="SUPFAM" id="SSF53720">
    <property type="entry name" value="ALDH-like"/>
    <property type="match status" value="1"/>
</dbReference>
<dbReference type="PANTHER" id="PTHR11699">
    <property type="entry name" value="ALDEHYDE DEHYDROGENASE-RELATED"/>
    <property type="match status" value="1"/>
</dbReference>
<evidence type="ECO:0000256" key="4">
    <source>
        <dbReference type="PROSITE-ProRule" id="PRU10007"/>
    </source>
</evidence>
<dbReference type="EMBL" id="JSAM01000040">
    <property type="protein sequence ID" value="KIA78115.1"/>
    <property type="molecule type" value="Genomic_DNA"/>
</dbReference>
<dbReference type="EC" id="1.2.1.71" evidence="7"/>
<dbReference type="PATRIC" id="fig|83552.4.peg.695"/>
<evidence type="ECO:0000259" key="6">
    <source>
        <dbReference type="Pfam" id="PF00171"/>
    </source>
</evidence>
<dbReference type="Gene3D" id="3.40.605.10">
    <property type="entry name" value="Aldehyde Dehydrogenase, Chain A, domain 1"/>
    <property type="match status" value="1"/>
</dbReference>
<evidence type="ECO:0000256" key="3">
    <source>
        <dbReference type="ARBA" id="ARBA00023027"/>
    </source>
</evidence>
<dbReference type="NCBIfam" id="NF006992">
    <property type="entry name" value="PRK09457.1"/>
    <property type="match status" value="1"/>
</dbReference>
<evidence type="ECO:0000256" key="1">
    <source>
        <dbReference type="ARBA" id="ARBA00022503"/>
    </source>
</evidence>
<dbReference type="Gene3D" id="3.40.309.10">
    <property type="entry name" value="Aldehyde Dehydrogenase, Chain A, domain 2"/>
    <property type="match status" value="1"/>
</dbReference>
<evidence type="ECO:0000313" key="8">
    <source>
        <dbReference type="Proteomes" id="UP000031307"/>
    </source>
</evidence>
<evidence type="ECO:0000256" key="5">
    <source>
        <dbReference type="RuleBase" id="RU003345"/>
    </source>
</evidence>
<keyword evidence="2 5" id="KW-0560">Oxidoreductase</keyword>
<dbReference type="PROSITE" id="PS00687">
    <property type="entry name" value="ALDEHYDE_DEHYDR_GLU"/>
    <property type="match status" value="1"/>
</dbReference>
<dbReference type="InterPro" id="IPR016161">
    <property type="entry name" value="Ald_DH/histidinol_DH"/>
</dbReference>
<dbReference type="InterPro" id="IPR016160">
    <property type="entry name" value="Ald_DH_CS_CYS"/>
</dbReference>
<evidence type="ECO:0000256" key="2">
    <source>
        <dbReference type="ARBA" id="ARBA00023002"/>
    </source>
</evidence>
<dbReference type="GO" id="GO:0006527">
    <property type="term" value="P:L-arginine catabolic process"/>
    <property type="evidence" value="ECO:0007669"/>
    <property type="project" value="InterPro"/>
</dbReference>
<comment type="caution">
    <text evidence="7">The sequence shown here is derived from an EMBL/GenBank/DDBJ whole genome shotgun (WGS) entry which is preliminary data.</text>
</comment>
<comment type="similarity">
    <text evidence="5">Belongs to the aldehyde dehydrogenase family.</text>
</comment>
<dbReference type="FunFam" id="3.40.605.10:FF:000010">
    <property type="entry name" value="N-succinylglutamate 5-semialdehyde dehydrogenase"/>
    <property type="match status" value="1"/>
</dbReference>
<dbReference type="PROSITE" id="PS00070">
    <property type="entry name" value="ALDEHYDE_DEHYDR_CYS"/>
    <property type="match status" value="1"/>
</dbReference>
<gene>
    <name evidence="7" type="primary">astD</name>
    <name evidence="7" type="ORF">DB43_EV00050</name>
</gene>
<reference evidence="7 8" key="1">
    <citation type="journal article" date="2014" name="Mol. Biol. Evol.">
        <title>Massive expansion of Ubiquitination-related gene families within the Chlamydiae.</title>
        <authorList>
            <person name="Domman D."/>
            <person name="Collingro A."/>
            <person name="Lagkouvardos I."/>
            <person name="Gehre L."/>
            <person name="Weinmaier T."/>
            <person name="Rattei T."/>
            <person name="Subtil A."/>
            <person name="Horn M."/>
        </authorList>
    </citation>
    <scope>NUCLEOTIDE SEQUENCE [LARGE SCALE GENOMIC DNA]</scope>
    <source>
        <strain evidence="7 8">OEW1</strain>
    </source>
</reference>
<accession>A0A0C1CB10</accession>
<dbReference type="NCBIfam" id="TIGR03240">
    <property type="entry name" value="arg_catab_astD"/>
    <property type="match status" value="1"/>
</dbReference>
<name>A0A0C1CB10_9BACT</name>
<keyword evidence="1" id="KW-0056">Arginine metabolism</keyword>
<dbReference type="InterPro" id="IPR016162">
    <property type="entry name" value="Ald_DH_N"/>
</dbReference>
<feature type="domain" description="Aldehyde dehydrogenase" evidence="6">
    <location>
        <begin position="39"/>
        <end position="490"/>
    </location>
</feature>
<dbReference type="InterPro" id="IPR017649">
    <property type="entry name" value="SuccinylGlu_semiald_DH_AstD"/>
</dbReference>